<dbReference type="InterPro" id="IPR013786">
    <property type="entry name" value="AcylCoA_DH/ox_N"/>
</dbReference>
<protein>
    <submittedName>
        <fullName evidence="5">Alkylation response protein AidB-like acyl-CoA dehydrogenase</fullName>
    </submittedName>
</protein>
<gene>
    <name evidence="5" type="ORF">DFO61_0046</name>
</gene>
<accession>A0A397NQ90</accession>
<dbReference type="InterPro" id="IPR013107">
    <property type="entry name" value="Acyl-CoA_DH_C"/>
</dbReference>
<dbReference type="Gene3D" id="1.10.540.10">
    <property type="entry name" value="Acyl-CoA dehydrogenase/oxidase, N-terminal domain"/>
    <property type="match status" value="1"/>
</dbReference>
<dbReference type="Proteomes" id="UP000265836">
    <property type="component" value="Unassembled WGS sequence"/>
</dbReference>
<dbReference type="CDD" id="cd01163">
    <property type="entry name" value="DszC"/>
    <property type="match status" value="1"/>
</dbReference>
<dbReference type="Gene3D" id="2.40.110.10">
    <property type="entry name" value="Butyryl-CoA Dehydrogenase, subunit A, domain 2"/>
    <property type="match status" value="1"/>
</dbReference>
<dbReference type="Pfam" id="PF02771">
    <property type="entry name" value="Acyl-CoA_dh_N"/>
    <property type="match status" value="1"/>
</dbReference>
<dbReference type="GO" id="GO:0003995">
    <property type="term" value="F:acyl-CoA dehydrogenase activity"/>
    <property type="evidence" value="ECO:0007669"/>
    <property type="project" value="TreeGrafter"/>
</dbReference>
<evidence type="ECO:0000313" key="6">
    <source>
        <dbReference type="Proteomes" id="UP000265836"/>
    </source>
</evidence>
<evidence type="ECO:0000259" key="3">
    <source>
        <dbReference type="Pfam" id="PF02771"/>
    </source>
</evidence>
<dbReference type="PIRSF" id="PIRSF016578">
    <property type="entry name" value="HsaA"/>
    <property type="match status" value="1"/>
</dbReference>
<dbReference type="GO" id="GO:0005737">
    <property type="term" value="C:cytoplasm"/>
    <property type="evidence" value="ECO:0007669"/>
    <property type="project" value="TreeGrafter"/>
</dbReference>
<dbReference type="GO" id="GO:0016712">
    <property type="term" value="F:oxidoreductase activity, acting on paired donors, with incorporation or reduction of molecular oxygen, reduced flavin or flavoprotein as one donor, and incorporation of one atom of oxygen"/>
    <property type="evidence" value="ECO:0007669"/>
    <property type="project" value="TreeGrafter"/>
</dbReference>
<comment type="caution">
    <text evidence="5">The sequence shown here is derived from an EMBL/GenBank/DDBJ whole genome shotgun (WGS) entry which is preliminary data.</text>
</comment>
<dbReference type="InterPro" id="IPR037069">
    <property type="entry name" value="AcylCoA_DH/ox_N_sf"/>
</dbReference>
<evidence type="ECO:0000313" key="5">
    <source>
        <dbReference type="EMBL" id="RIA35601.1"/>
    </source>
</evidence>
<comment type="similarity">
    <text evidence="2">Belongs to the HpaH/HsaA monooxygenase family.</text>
</comment>
<proteinExistence type="inferred from homology"/>
<evidence type="ECO:0000256" key="1">
    <source>
        <dbReference type="ARBA" id="ARBA00023002"/>
    </source>
</evidence>
<feature type="domain" description="Acyl-CoA dehydrogenase C-terminal" evidence="4">
    <location>
        <begin position="269"/>
        <end position="401"/>
    </location>
</feature>
<dbReference type="InterPro" id="IPR036250">
    <property type="entry name" value="AcylCo_DH-like_C"/>
</dbReference>
<dbReference type="Pfam" id="PF08028">
    <property type="entry name" value="Acyl-CoA_dh_2"/>
    <property type="match status" value="1"/>
</dbReference>
<dbReference type="GO" id="GO:0033539">
    <property type="term" value="P:fatty acid beta-oxidation using acyl-CoA dehydrogenase"/>
    <property type="evidence" value="ECO:0007669"/>
    <property type="project" value="TreeGrafter"/>
</dbReference>
<dbReference type="SUPFAM" id="SSF56645">
    <property type="entry name" value="Acyl-CoA dehydrogenase NM domain-like"/>
    <property type="match status" value="1"/>
</dbReference>
<dbReference type="EMBL" id="QXDA01000001">
    <property type="protein sequence ID" value="RIA35601.1"/>
    <property type="molecule type" value="Genomic_DNA"/>
</dbReference>
<dbReference type="PANTHER" id="PTHR48083:SF19">
    <property type="entry name" value="FLAVIN-DEPENDENT MONOOXYGENASE, OXYGENASE SUBUNIT HSAA"/>
    <property type="match status" value="1"/>
</dbReference>
<keyword evidence="1" id="KW-0560">Oxidoreductase</keyword>
<evidence type="ECO:0000256" key="2">
    <source>
        <dbReference type="ARBA" id="ARBA00049661"/>
    </source>
</evidence>
<dbReference type="GO" id="GO:0050660">
    <property type="term" value="F:flavin adenine dinucleotide binding"/>
    <property type="evidence" value="ECO:0007669"/>
    <property type="project" value="InterPro"/>
</dbReference>
<sequence length="427" mass="46740">MSTRKKLRPGTQRTVASLQSPRIGIFDMSLQASSISANKPLDVADLRRRAESRLSKIAEGVAERERQRVLPQQQIRELAVDGLLTWRIPQAYGGSGASVREVVQFVVDLAAVDSNIAQALRPSFSFIEGLLVRGSEAERERWFPRYLAGEVFGNAGWEIGGANGAISARIVREGEHYRANGSKYYSTGSLYADWVSAVALDENEQPVSFILPRDREGLELVDDFDAMGQRLTASGTTHLHNVLVHPHEIRQRLGEEGQRSIVTPFLQLFLAAVEAGIARNALNDAVHFAREHARPIKHSTATRSVDDPYVEYSVGEISARAFAAEALVLRAAESIDAAWAEGLSQEAITRASIDVAQAQYLAVESALKAGELLFDVGGASTTGRAHNLDRHWRNARTVANHNPRHWKAAVVGAWQLKGTQPPASGLF</sequence>
<dbReference type="InterPro" id="IPR046373">
    <property type="entry name" value="Acyl-CoA_Oxase/DH_mid-dom_sf"/>
</dbReference>
<reference evidence="5 6" key="1">
    <citation type="submission" date="2018-08" db="EMBL/GenBank/DDBJ databases">
        <title>Genome sequencing of rice bacterial endophytes.</title>
        <authorList>
            <person name="Venturi V."/>
        </authorList>
    </citation>
    <scope>NUCLEOTIDE SEQUENCE [LARGE SCALE GENOMIC DNA]</scope>
    <source>
        <strain evidence="5 6">E1205</strain>
    </source>
</reference>
<name>A0A397NQ90_ECTOL</name>
<dbReference type="SUPFAM" id="SSF47203">
    <property type="entry name" value="Acyl-CoA dehydrogenase C-terminal domain-like"/>
    <property type="match status" value="1"/>
</dbReference>
<organism evidence="5 6">
    <name type="scientific">Ectopseudomonas oleovorans</name>
    <name type="common">Pseudomonas oleovorans</name>
    <dbReference type="NCBI Taxonomy" id="301"/>
    <lineage>
        <taxon>Bacteria</taxon>
        <taxon>Pseudomonadati</taxon>
        <taxon>Pseudomonadota</taxon>
        <taxon>Gammaproteobacteria</taxon>
        <taxon>Pseudomonadales</taxon>
        <taxon>Pseudomonadaceae</taxon>
        <taxon>Ectopseudomonas</taxon>
    </lineage>
</organism>
<dbReference type="InterPro" id="IPR009100">
    <property type="entry name" value="AcylCoA_DH/oxidase_NM_dom_sf"/>
</dbReference>
<dbReference type="AlphaFoldDB" id="A0A397NQ90"/>
<dbReference type="InterPro" id="IPR050741">
    <property type="entry name" value="Acyl-CoA_dehydrogenase"/>
</dbReference>
<dbReference type="Gene3D" id="1.20.140.10">
    <property type="entry name" value="Butyryl-CoA Dehydrogenase, subunit A, domain 3"/>
    <property type="match status" value="1"/>
</dbReference>
<evidence type="ECO:0000259" key="4">
    <source>
        <dbReference type="Pfam" id="PF08028"/>
    </source>
</evidence>
<dbReference type="PANTHER" id="PTHR48083">
    <property type="entry name" value="MEDIUM-CHAIN SPECIFIC ACYL-COA DEHYDROGENASE, MITOCHONDRIAL-RELATED"/>
    <property type="match status" value="1"/>
</dbReference>
<feature type="domain" description="Acyl-CoA dehydrogenase/oxidase N-terminal" evidence="3">
    <location>
        <begin position="56"/>
        <end position="150"/>
    </location>
</feature>